<dbReference type="Pfam" id="PF00106">
    <property type="entry name" value="adh_short"/>
    <property type="match status" value="1"/>
</dbReference>
<dbReference type="EMBL" id="JAAONZ010000005">
    <property type="protein sequence ID" value="NHO65659.1"/>
    <property type="molecule type" value="Genomic_DNA"/>
</dbReference>
<proteinExistence type="inferred from homology"/>
<keyword evidence="3" id="KW-0812">Transmembrane</keyword>
<dbReference type="RefSeq" id="WP_167185024.1">
    <property type="nucleotide sequence ID" value="NZ_JAAONZ010000005.1"/>
</dbReference>
<accession>A0A9E5JUQ0</accession>
<organism evidence="4 5">
    <name type="scientific">Pseudomaricurvus hydrocarbonicus</name>
    <dbReference type="NCBI Taxonomy" id="1470433"/>
    <lineage>
        <taxon>Bacteria</taxon>
        <taxon>Pseudomonadati</taxon>
        <taxon>Pseudomonadota</taxon>
        <taxon>Gammaproteobacteria</taxon>
        <taxon>Cellvibrionales</taxon>
        <taxon>Cellvibrionaceae</taxon>
        <taxon>Pseudomaricurvus</taxon>
    </lineage>
</organism>
<gene>
    <name evidence="4" type="ORF">G8770_08910</name>
</gene>
<dbReference type="Pfam" id="PF13561">
    <property type="entry name" value="adh_short_C2"/>
    <property type="match status" value="1"/>
</dbReference>
<keyword evidence="3" id="KW-1133">Transmembrane helix</keyword>
<evidence type="ECO:0000256" key="2">
    <source>
        <dbReference type="ARBA" id="ARBA00023002"/>
    </source>
</evidence>
<keyword evidence="3" id="KW-0472">Membrane</keyword>
<feature type="transmembrane region" description="Helical" evidence="3">
    <location>
        <begin position="12"/>
        <end position="29"/>
    </location>
</feature>
<keyword evidence="2" id="KW-0560">Oxidoreductase</keyword>
<evidence type="ECO:0000313" key="5">
    <source>
        <dbReference type="Proteomes" id="UP000787472"/>
    </source>
</evidence>
<keyword evidence="5" id="KW-1185">Reference proteome</keyword>
<dbReference type="Proteomes" id="UP000787472">
    <property type="component" value="Unassembled WGS sequence"/>
</dbReference>
<dbReference type="Gene3D" id="3.40.50.720">
    <property type="entry name" value="NAD(P)-binding Rossmann-like Domain"/>
    <property type="match status" value="1"/>
</dbReference>
<dbReference type="GO" id="GO:0016616">
    <property type="term" value="F:oxidoreductase activity, acting on the CH-OH group of donors, NAD or NADP as acceptor"/>
    <property type="evidence" value="ECO:0007669"/>
    <property type="project" value="TreeGrafter"/>
</dbReference>
<sequence>MTPLDLTNAWGALPLAVVIGAGGMGSAVARRLGQNHKVLLVDINPKRLQHQAETLREDGLQVITQVCDVTCRHSVQQLGHCVNQLGGFKALAHVAGLSPSMADWRTIMSVNLIGPALVTKELLPQVTPGSSAVLISSLSAHLGRLPAGLELLFENPLAANFLAALESTAELPMTPELSYMWSKIGVLELAQRQALAWGQRGGRVVSVSPGLIASPQGANEFKQVNGKYSLLQTCPLKRQGNLQEIAAVVAFLLSDEAAYISGTDIRVDGGNLAGVRSVNAGHVAG</sequence>
<evidence type="ECO:0000256" key="1">
    <source>
        <dbReference type="ARBA" id="ARBA00006484"/>
    </source>
</evidence>
<dbReference type="PRINTS" id="PR00081">
    <property type="entry name" value="GDHRDH"/>
</dbReference>
<evidence type="ECO:0000313" key="4">
    <source>
        <dbReference type="EMBL" id="NHO65659.1"/>
    </source>
</evidence>
<comment type="caution">
    <text evidence="4">The sequence shown here is derived from an EMBL/GenBank/DDBJ whole genome shotgun (WGS) entry which is preliminary data.</text>
</comment>
<dbReference type="CDD" id="cd05233">
    <property type="entry name" value="SDR_c"/>
    <property type="match status" value="1"/>
</dbReference>
<dbReference type="SUPFAM" id="SSF51735">
    <property type="entry name" value="NAD(P)-binding Rossmann-fold domains"/>
    <property type="match status" value="1"/>
</dbReference>
<evidence type="ECO:0000256" key="3">
    <source>
        <dbReference type="SAM" id="Phobius"/>
    </source>
</evidence>
<reference evidence="4" key="1">
    <citation type="submission" date="2020-03" db="EMBL/GenBank/DDBJ databases">
        <authorList>
            <person name="Guo F."/>
        </authorList>
    </citation>
    <scope>NUCLEOTIDE SEQUENCE</scope>
    <source>
        <strain evidence="4">JCM 30134</strain>
    </source>
</reference>
<dbReference type="InterPro" id="IPR036291">
    <property type="entry name" value="NAD(P)-bd_dom_sf"/>
</dbReference>
<comment type="similarity">
    <text evidence="1">Belongs to the short-chain dehydrogenases/reductases (SDR) family.</text>
</comment>
<dbReference type="InterPro" id="IPR002347">
    <property type="entry name" value="SDR_fam"/>
</dbReference>
<protein>
    <submittedName>
        <fullName evidence="4">SDR family oxidoreductase</fullName>
    </submittedName>
</protein>
<dbReference type="PANTHER" id="PTHR42760">
    <property type="entry name" value="SHORT-CHAIN DEHYDROGENASES/REDUCTASES FAMILY MEMBER"/>
    <property type="match status" value="1"/>
</dbReference>
<dbReference type="AlphaFoldDB" id="A0A9E5JUQ0"/>
<name>A0A9E5JUQ0_9GAMM</name>
<dbReference type="PANTHER" id="PTHR42760:SF133">
    <property type="entry name" value="3-OXOACYL-[ACYL-CARRIER-PROTEIN] REDUCTASE"/>
    <property type="match status" value="1"/>
</dbReference>